<feature type="region of interest" description="Disordered" evidence="1">
    <location>
        <begin position="132"/>
        <end position="153"/>
    </location>
</feature>
<sequence length="209" mass="23717">MEKLRPTPWAWNQSRDSKARRFPAGDAAIRDRYEIHKGQFLTYNALVATIGTVWGLDRAETPMSLALQALLEHGSGRHMITLLYSGLLEPCILTLWVLLDKWDHTTGQELTDTQWNQTMEQIEPGPAPERIKTRRQSWSAKRRGTPTKTEARKGLQRAVEIVAELSRKRQEGGCPKETVMNSEVSISSGEEHSDDELPKITPYTADECF</sequence>
<dbReference type="EMBL" id="JANPWB010000006">
    <property type="protein sequence ID" value="KAJ1178401.1"/>
    <property type="molecule type" value="Genomic_DNA"/>
</dbReference>
<evidence type="ECO:0000313" key="2">
    <source>
        <dbReference type="EMBL" id="KAJ1178401.1"/>
    </source>
</evidence>
<name>A0AAV7TQ74_PLEWA</name>
<dbReference type="AlphaFoldDB" id="A0AAV7TQ74"/>
<gene>
    <name evidence="2" type="ORF">NDU88_003647</name>
</gene>
<feature type="compositionally biased region" description="Basic residues" evidence="1">
    <location>
        <begin position="132"/>
        <end position="145"/>
    </location>
</feature>
<keyword evidence="3" id="KW-1185">Reference proteome</keyword>
<proteinExistence type="predicted"/>
<accession>A0AAV7TQ74</accession>
<reference evidence="2" key="1">
    <citation type="journal article" date="2022" name="bioRxiv">
        <title>Sequencing and chromosome-scale assembly of the giantPleurodeles waltlgenome.</title>
        <authorList>
            <person name="Brown T."/>
            <person name="Elewa A."/>
            <person name="Iarovenko S."/>
            <person name="Subramanian E."/>
            <person name="Araus A.J."/>
            <person name="Petzold A."/>
            <person name="Susuki M."/>
            <person name="Suzuki K.-i.T."/>
            <person name="Hayashi T."/>
            <person name="Toyoda A."/>
            <person name="Oliveira C."/>
            <person name="Osipova E."/>
            <person name="Leigh N.D."/>
            <person name="Simon A."/>
            <person name="Yun M.H."/>
        </authorList>
    </citation>
    <scope>NUCLEOTIDE SEQUENCE</scope>
    <source>
        <strain evidence="2">20211129_DDA</strain>
        <tissue evidence="2">Liver</tissue>
    </source>
</reference>
<protein>
    <submittedName>
        <fullName evidence="2">Uncharacterized protein</fullName>
    </submittedName>
</protein>
<feature type="compositionally biased region" description="Polar residues" evidence="1">
    <location>
        <begin position="179"/>
        <end position="188"/>
    </location>
</feature>
<organism evidence="2 3">
    <name type="scientific">Pleurodeles waltl</name>
    <name type="common">Iberian ribbed newt</name>
    <dbReference type="NCBI Taxonomy" id="8319"/>
    <lineage>
        <taxon>Eukaryota</taxon>
        <taxon>Metazoa</taxon>
        <taxon>Chordata</taxon>
        <taxon>Craniata</taxon>
        <taxon>Vertebrata</taxon>
        <taxon>Euteleostomi</taxon>
        <taxon>Amphibia</taxon>
        <taxon>Batrachia</taxon>
        <taxon>Caudata</taxon>
        <taxon>Salamandroidea</taxon>
        <taxon>Salamandridae</taxon>
        <taxon>Pleurodelinae</taxon>
        <taxon>Pleurodeles</taxon>
    </lineage>
</organism>
<feature type="region of interest" description="Disordered" evidence="1">
    <location>
        <begin position="169"/>
        <end position="209"/>
    </location>
</feature>
<comment type="caution">
    <text evidence="2">The sequence shown here is derived from an EMBL/GenBank/DDBJ whole genome shotgun (WGS) entry which is preliminary data.</text>
</comment>
<evidence type="ECO:0000313" key="3">
    <source>
        <dbReference type="Proteomes" id="UP001066276"/>
    </source>
</evidence>
<evidence type="ECO:0000256" key="1">
    <source>
        <dbReference type="SAM" id="MobiDB-lite"/>
    </source>
</evidence>
<feature type="compositionally biased region" description="Basic and acidic residues" evidence="1">
    <location>
        <begin position="189"/>
        <end position="198"/>
    </location>
</feature>
<dbReference type="Proteomes" id="UP001066276">
    <property type="component" value="Chromosome 3_2"/>
</dbReference>